<protein>
    <submittedName>
        <fullName evidence="1">Uncharacterized protein</fullName>
    </submittedName>
</protein>
<name>A0A813KDC5_POLGL</name>
<accession>A0A813KDC5</accession>
<dbReference type="Proteomes" id="UP000626109">
    <property type="component" value="Unassembled WGS sequence"/>
</dbReference>
<organism evidence="1 2">
    <name type="scientific">Polarella glacialis</name>
    <name type="common">Dinoflagellate</name>
    <dbReference type="NCBI Taxonomy" id="89957"/>
    <lineage>
        <taxon>Eukaryota</taxon>
        <taxon>Sar</taxon>
        <taxon>Alveolata</taxon>
        <taxon>Dinophyceae</taxon>
        <taxon>Suessiales</taxon>
        <taxon>Suessiaceae</taxon>
        <taxon>Polarella</taxon>
    </lineage>
</organism>
<evidence type="ECO:0000313" key="1">
    <source>
        <dbReference type="EMBL" id="CAE8699495.1"/>
    </source>
</evidence>
<proteinExistence type="predicted"/>
<dbReference type="AlphaFoldDB" id="A0A813KDC5"/>
<sequence>MQGPSVAHSAVLFLPLSEGFLILRCRLFLSWRRRSPEVSDCSPANRERELGLDGRATGSPGWRLASVLQPARRWSLGRGSGNAGTLRRISAEFQLTSLGSVRLYPEK</sequence>
<gene>
    <name evidence="1" type="ORF">PGLA2088_LOCUS31185</name>
</gene>
<dbReference type="EMBL" id="CAJNNW010029216">
    <property type="protein sequence ID" value="CAE8699495.1"/>
    <property type="molecule type" value="Genomic_DNA"/>
</dbReference>
<comment type="caution">
    <text evidence="1">The sequence shown here is derived from an EMBL/GenBank/DDBJ whole genome shotgun (WGS) entry which is preliminary data.</text>
</comment>
<evidence type="ECO:0000313" key="2">
    <source>
        <dbReference type="Proteomes" id="UP000626109"/>
    </source>
</evidence>
<reference evidence="1" key="1">
    <citation type="submission" date="2021-02" db="EMBL/GenBank/DDBJ databases">
        <authorList>
            <person name="Dougan E. K."/>
            <person name="Rhodes N."/>
            <person name="Thang M."/>
            <person name="Chan C."/>
        </authorList>
    </citation>
    <scope>NUCLEOTIDE SEQUENCE</scope>
</reference>